<evidence type="ECO:0000256" key="6">
    <source>
        <dbReference type="ARBA" id="ARBA00022824"/>
    </source>
</evidence>
<dbReference type="PANTHER" id="PTHR24302:SF47">
    <property type="entry name" value="CYTOCHROME P450"/>
    <property type="match status" value="1"/>
</dbReference>
<keyword evidence="3" id="KW-0349">Heme</keyword>
<reference evidence="16 17" key="1">
    <citation type="submission" date="2024-06" db="EMBL/GenBank/DDBJ databases">
        <authorList>
            <person name="Pan Q."/>
            <person name="Wen M."/>
            <person name="Jouanno E."/>
            <person name="Zahm M."/>
            <person name="Klopp C."/>
            <person name="Cabau C."/>
            <person name="Louis A."/>
            <person name="Berthelot C."/>
            <person name="Parey E."/>
            <person name="Roest Crollius H."/>
            <person name="Montfort J."/>
            <person name="Robinson-Rechavi M."/>
            <person name="Bouchez O."/>
            <person name="Lampietro C."/>
            <person name="Lopez Roques C."/>
            <person name="Donnadieu C."/>
            <person name="Postlethwait J."/>
            <person name="Bobe J."/>
            <person name="Verreycken H."/>
            <person name="Guiguen Y."/>
        </authorList>
    </citation>
    <scope>NUCLEOTIDE SEQUENCE [LARGE SCALE GENOMIC DNA]</scope>
    <source>
        <strain evidence="16">Up_M1</strain>
        <tissue evidence="16">Testis</tissue>
    </source>
</reference>
<evidence type="ECO:0000256" key="10">
    <source>
        <dbReference type="ARBA" id="ARBA00023004"/>
    </source>
</evidence>
<keyword evidence="14" id="KW-0456">Lyase</keyword>
<evidence type="ECO:0000256" key="7">
    <source>
        <dbReference type="ARBA" id="ARBA00022832"/>
    </source>
</evidence>
<dbReference type="InterPro" id="IPR036396">
    <property type="entry name" value="Cyt_P450_sf"/>
</dbReference>
<evidence type="ECO:0000313" key="17">
    <source>
        <dbReference type="Proteomes" id="UP001557470"/>
    </source>
</evidence>
<keyword evidence="17" id="KW-1185">Reference proteome</keyword>
<keyword evidence="4 15" id="KW-0812">Transmembrane</keyword>
<keyword evidence="7" id="KW-0276">Fatty acid metabolism</keyword>
<keyword evidence="6" id="KW-0256">Endoplasmic reticulum</keyword>
<evidence type="ECO:0000256" key="12">
    <source>
        <dbReference type="ARBA" id="ARBA00023098"/>
    </source>
</evidence>
<keyword evidence="9" id="KW-0560">Oxidoreductase</keyword>
<feature type="transmembrane region" description="Helical" evidence="15">
    <location>
        <begin position="47"/>
        <end position="66"/>
    </location>
</feature>
<dbReference type="GO" id="GO:0006631">
    <property type="term" value="P:fatty acid metabolic process"/>
    <property type="evidence" value="ECO:0007669"/>
    <property type="project" value="UniProtKB-KW"/>
</dbReference>
<evidence type="ECO:0000256" key="5">
    <source>
        <dbReference type="ARBA" id="ARBA00022723"/>
    </source>
</evidence>
<evidence type="ECO:0000313" key="16">
    <source>
        <dbReference type="EMBL" id="KAL0968496.1"/>
    </source>
</evidence>
<evidence type="ECO:0000256" key="4">
    <source>
        <dbReference type="ARBA" id="ARBA00022692"/>
    </source>
</evidence>
<gene>
    <name evidence="16" type="ORF">UPYG_G00267620</name>
</gene>
<dbReference type="Pfam" id="PF00067">
    <property type="entry name" value="p450"/>
    <property type="match status" value="1"/>
</dbReference>
<evidence type="ECO:0000256" key="3">
    <source>
        <dbReference type="ARBA" id="ARBA00022617"/>
    </source>
</evidence>
<evidence type="ECO:0000256" key="2">
    <source>
        <dbReference type="ARBA" id="ARBA00010617"/>
    </source>
</evidence>
<evidence type="ECO:0000256" key="9">
    <source>
        <dbReference type="ARBA" id="ARBA00023002"/>
    </source>
</evidence>
<accession>A0ABD0WUH6</accession>
<evidence type="ECO:0000256" key="13">
    <source>
        <dbReference type="ARBA" id="ARBA00023136"/>
    </source>
</evidence>
<dbReference type="AlphaFoldDB" id="A0ABD0WUH6"/>
<dbReference type="GO" id="GO:0004497">
    <property type="term" value="F:monooxygenase activity"/>
    <property type="evidence" value="ECO:0007669"/>
    <property type="project" value="UniProtKB-KW"/>
</dbReference>
<proteinExistence type="inferred from homology"/>
<dbReference type="InterPro" id="IPR001128">
    <property type="entry name" value="Cyt_P450"/>
</dbReference>
<dbReference type="GO" id="GO:0016829">
    <property type="term" value="F:lyase activity"/>
    <property type="evidence" value="ECO:0007669"/>
    <property type="project" value="UniProtKB-KW"/>
</dbReference>
<comment type="caution">
    <text evidence="16">The sequence shown here is derived from an EMBL/GenBank/DDBJ whole genome shotgun (WGS) entry which is preliminary data.</text>
</comment>
<dbReference type="InterPro" id="IPR050705">
    <property type="entry name" value="Cytochrome_P450_3A"/>
</dbReference>
<name>A0ABD0WUH6_UMBPY</name>
<keyword evidence="10" id="KW-0408">Iron</keyword>
<keyword evidence="11" id="KW-0503">Monooxygenase</keyword>
<keyword evidence="8 15" id="KW-1133">Transmembrane helix</keyword>
<keyword evidence="12" id="KW-0443">Lipid metabolism</keyword>
<dbReference type="EMBL" id="JAGEUA010000008">
    <property type="protein sequence ID" value="KAL0968496.1"/>
    <property type="molecule type" value="Genomic_DNA"/>
</dbReference>
<dbReference type="Proteomes" id="UP001557470">
    <property type="component" value="Unassembled WGS sequence"/>
</dbReference>
<dbReference type="SUPFAM" id="SSF48264">
    <property type="entry name" value="Cytochrome P450"/>
    <property type="match status" value="1"/>
</dbReference>
<evidence type="ECO:0000256" key="14">
    <source>
        <dbReference type="ARBA" id="ARBA00023239"/>
    </source>
</evidence>
<evidence type="ECO:0000256" key="8">
    <source>
        <dbReference type="ARBA" id="ARBA00022989"/>
    </source>
</evidence>
<evidence type="ECO:0000256" key="11">
    <source>
        <dbReference type="ARBA" id="ARBA00023033"/>
    </source>
</evidence>
<sequence>MGEALPRAFKQAKGEGLAGGRLIRAMSEVVNNIVEVLLDILKSPVPSGVSLSLGLFMIFLALLYWYAMFPYSTLARCGIRHPKPYPFFGNMFLFRQGSFEVQNNLIQKYGRVCGYYLGRRPVVMVADPDMLRQIMVKDFTTFPNRMTVRSAS</sequence>
<evidence type="ECO:0000256" key="1">
    <source>
        <dbReference type="ARBA" id="ARBA00004586"/>
    </source>
</evidence>
<comment type="similarity">
    <text evidence="2">Belongs to the cytochrome P450 family.</text>
</comment>
<organism evidence="16 17">
    <name type="scientific">Umbra pygmaea</name>
    <name type="common">Eastern mudminnow</name>
    <dbReference type="NCBI Taxonomy" id="75934"/>
    <lineage>
        <taxon>Eukaryota</taxon>
        <taxon>Metazoa</taxon>
        <taxon>Chordata</taxon>
        <taxon>Craniata</taxon>
        <taxon>Vertebrata</taxon>
        <taxon>Euteleostomi</taxon>
        <taxon>Actinopterygii</taxon>
        <taxon>Neopterygii</taxon>
        <taxon>Teleostei</taxon>
        <taxon>Protacanthopterygii</taxon>
        <taxon>Esociformes</taxon>
        <taxon>Umbridae</taxon>
        <taxon>Umbra</taxon>
    </lineage>
</organism>
<dbReference type="Gene3D" id="1.10.630.10">
    <property type="entry name" value="Cytochrome P450"/>
    <property type="match status" value="1"/>
</dbReference>
<keyword evidence="5" id="KW-0479">Metal-binding</keyword>
<dbReference type="GO" id="GO:0046872">
    <property type="term" value="F:metal ion binding"/>
    <property type="evidence" value="ECO:0007669"/>
    <property type="project" value="UniProtKB-KW"/>
</dbReference>
<evidence type="ECO:0000256" key="15">
    <source>
        <dbReference type="SAM" id="Phobius"/>
    </source>
</evidence>
<comment type="subcellular location">
    <subcellularLocation>
        <location evidence="1">Endoplasmic reticulum membrane</location>
    </subcellularLocation>
</comment>
<protein>
    <submittedName>
        <fullName evidence="16">Uncharacterized protein</fullName>
    </submittedName>
</protein>
<dbReference type="GO" id="GO:0005789">
    <property type="term" value="C:endoplasmic reticulum membrane"/>
    <property type="evidence" value="ECO:0007669"/>
    <property type="project" value="UniProtKB-SubCell"/>
</dbReference>
<keyword evidence="13 15" id="KW-0472">Membrane</keyword>
<dbReference type="PANTHER" id="PTHR24302">
    <property type="entry name" value="CYTOCHROME P450 FAMILY 3"/>
    <property type="match status" value="1"/>
</dbReference>